<proteinExistence type="predicted"/>
<dbReference type="AlphaFoldDB" id="A0A6A6V2W7"/>
<organism evidence="8 9">
    <name type="scientific">Sporormia fimetaria CBS 119925</name>
    <dbReference type="NCBI Taxonomy" id="1340428"/>
    <lineage>
        <taxon>Eukaryota</taxon>
        <taxon>Fungi</taxon>
        <taxon>Dikarya</taxon>
        <taxon>Ascomycota</taxon>
        <taxon>Pezizomycotina</taxon>
        <taxon>Dothideomycetes</taxon>
        <taxon>Pleosporomycetidae</taxon>
        <taxon>Pleosporales</taxon>
        <taxon>Sporormiaceae</taxon>
        <taxon>Sporormia</taxon>
    </lineage>
</organism>
<dbReference type="EMBL" id="MU006590">
    <property type="protein sequence ID" value="KAF2744206.1"/>
    <property type="molecule type" value="Genomic_DNA"/>
</dbReference>
<reference evidence="8" key="1">
    <citation type="journal article" date="2020" name="Stud. Mycol.">
        <title>101 Dothideomycetes genomes: a test case for predicting lifestyles and emergence of pathogens.</title>
        <authorList>
            <person name="Haridas S."/>
            <person name="Albert R."/>
            <person name="Binder M."/>
            <person name="Bloem J."/>
            <person name="Labutti K."/>
            <person name="Salamov A."/>
            <person name="Andreopoulos B."/>
            <person name="Baker S."/>
            <person name="Barry K."/>
            <person name="Bills G."/>
            <person name="Bluhm B."/>
            <person name="Cannon C."/>
            <person name="Castanera R."/>
            <person name="Culley D."/>
            <person name="Daum C."/>
            <person name="Ezra D."/>
            <person name="Gonzalez J."/>
            <person name="Henrissat B."/>
            <person name="Kuo A."/>
            <person name="Liang C."/>
            <person name="Lipzen A."/>
            <person name="Lutzoni F."/>
            <person name="Magnuson J."/>
            <person name="Mondo S."/>
            <person name="Nolan M."/>
            <person name="Ohm R."/>
            <person name="Pangilinan J."/>
            <person name="Park H.-J."/>
            <person name="Ramirez L."/>
            <person name="Alfaro M."/>
            <person name="Sun H."/>
            <person name="Tritt A."/>
            <person name="Yoshinaga Y."/>
            <person name="Zwiers L.-H."/>
            <person name="Turgeon B."/>
            <person name="Goodwin S."/>
            <person name="Spatafora J."/>
            <person name="Crous P."/>
            <person name="Grigoriev I."/>
        </authorList>
    </citation>
    <scope>NUCLEOTIDE SEQUENCE</scope>
    <source>
        <strain evidence="8">CBS 119925</strain>
    </source>
</reference>
<feature type="compositionally biased region" description="Acidic residues" evidence="5">
    <location>
        <begin position="100"/>
        <end position="109"/>
    </location>
</feature>
<feature type="region of interest" description="Disordered" evidence="5">
    <location>
        <begin position="88"/>
        <end position="154"/>
    </location>
</feature>
<feature type="compositionally biased region" description="Polar residues" evidence="5">
    <location>
        <begin position="61"/>
        <end position="72"/>
    </location>
</feature>
<protein>
    <recommendedName>
        <fullName evidence="7">SUN domain-containing protein</fullName>
    </recommendedName>
</protein>
<evidence type="ECO:0000256" key="4">
    <source>
        <dbReference type="ARBA" id="ARBA00023136"/>
    </source>
</evidence>
<feature type="region of interest" description="Disordered" evidence="5">
    <location>
        <begin position="180"/>
        <end position="250"/>
    </location>
</feature>
<dbReference type="Proteomes" id="UP000799440">
    <property type="component" value="Unassembled WGS sequence"/>
</dbReference>
<dbReference type="PANTHER" id="PTHR12911:SF8">
    <property type="entry name" value="KLAROID PROTEIN-RELATED"/>
    <property type="match status" value="1"/>
</dbReference>
<dbReference type="PROSITE" id="PS51469">
    <property type="entry name" value="SUN"/>
    <property type="match status" value="1"/>
</dbReference>
<feature type="compositionally biased region" description="Low complexity" evidence="5">
    <location>
        <begin position="21"/>
        <end position="44"/>
    </location>
</feature>
<keyword evidence="4 6" id="KW-0472">Membrane</keyword>
<keyword evidence="2 6" id="KW-0812">Transmembrane</keyword>
<gene>
    <name evidence="8" type="ORF">M011DRAFT_461011</name>
</gene>
<evidence type="ECO:0000256" key="6">
    <source>
        <dbReference type="SAM" id="Phobius"/>
    </source>
</evidence>
<keyword evidence="3 6" id="KW-1133">Transmembrane helix</keyword>
<dbReference type="Gene3D" id="2.60.120.260">
    <property type="entry name" value="Galactose-binding domain-like"/>
    <property type="match status" value="1"/>
</dbReference>
<keyword evidence="9" id="KW-1185">Reference proteome</keyword>
<evidence type="ECO:0000256" key="3">
    <source>
        <dbReference type="ARBA" id="ARBA00022989"/>
    </source>
</evidence>
<dbReference type="Pfam" id="PF07738">
    <property type="entry name" value="Sad1_UNC"/>
    <property type="match status" value="1"/>
</dbReference>
<evidence type="ECO:0000259" key="7">
    <source>
        <dbReference type="PROSITE" id="PS51469"/>
    </source>
</evidence>
<dbReference type="InterPro" id="IPR045119">
    <property type="entry name" value="SUN1-5"/>
</dbReference>
<dbReference type="InterPro" id="IPR012919">
    <property type="entry name" value="SUN_dom"/>
</dbReference>
<dbReference type="OrthoDB" id="342281at2759"/>
<dbReference type="PANTHER" id="PTHR12911">
    <property type="entry name" value="SAD1/UNC-84-LIKE PROTEIN-RELATED"/>
    <property type="match status" value="1"/>
</dbReference>
<feature type="region of interest" description="Disordered" evidence="5">
    <location>
        <begin position="1"/>
        <end position="75"/>
    </location>
</feature>
<comment type="subcellular location">
    <subcellularLocation>
        <location evidence="1">Membrane</location>
    </subcellularLocation>
</comment>
<feature type="transmembrane region" description="Helical" evidence="6">
    <location>
        <begin position="270"/>
        <end position="296"/>
    </location>
</feature>
<evidence type="ECO:0000256" key="5">
    <source>
        <dbReference type="SAM" id="MobiDB-lite"/>
    </source>
</evidence>
<accession>A0A6A6V2W7</accession>
<evidence type="ECO:0000313" key="9">
    <source>
        <dbReference type="Proteomes" id="UP000799440"/>
    </source>
</evidence>
<feature type="compositionally biased region" description="Low complexity" evidence="5">
    <location>
        <begin position="207"/>
        <end position="218"/>
    </location>
</feature>
<feature type="domain" description="SUN" evidence="7">
    <location>
        <begin position="543"/>
        <end position="720"/>
    </location>
</feature>
<dbReference type="GO" id="GO:0034993">
    <property type="term" value="C:meiotic nuclear membrane microtubule tethering complex"/>
    <property type="evidence" value="ECO:0007669"/>
    <property type="project" value="TreeGrafter"/>
</dbReference>
<evidence type="ECO:0000313" key="8">
    <source>
        <dbReference type="EMBL" id="KAF2744206.1"/>
    </source>
</evidence>
<evidence type="ECO:0000256" key="2">
    <source>
        <dbReference type="ARBA" id="ARBA00022692"/>
    </source>
</evidence>
<dbReference type="GO" id="GO:0043495">
    <property type="term" value="F:protein-membrane adaptor activity"/>
    <property type="evidence" value="ECO:0007669"/>
    <property type="project" value="TreeGrafter"/>
</dbReference>
<name>A0A6A6V2W7_9PLEO</name>
<sequence length="721" mass="80090">MSQAANSRGGPTPRRVGPTTRSASRSIAASHEFDGTLSTTTPSRSTRKALPKVKARDSRAYGSSTRAAQAQELSVPVTGFAQAFDAQRDTAVARDQSPSSDEDIDDILDDIVKNDTVSQPKPVPRTPLDINTKTRPGITQEASPDPSLLDTSKSFGMDHEAGMARAFGANTARTQIGLTQRPFVSRNTGANMPAAKRAPPPLFRQSITTTQATTQANIRRTETSTRPAASQAGAPAGREPSPPPSDRQPFRFSDYVSIPHINWRRYSRELLWGLGAIAFAILAYALASSGLLSAFMSRTAYTYHEVVDWIRPPARSPHLRHRPPLDHGASGDLKTILDRVYELEGIEVDMFSEMETLRKNYGGVVPRVTTLEGRAAEFSKSLDRLRDQLPPTVLVTRHADNRLEIPDEFWRAIASRMRSEGLSSQGPSSPESNWNDFLEQNRHRLGRYISEEVKKNSVLRDGFQAVSEDEFRRLMQQEYKRISQIVDQKVAQKIKHDLDRFTKDAAADNFLDSVRIESLALANLLANVEVHLRKVNYFSTGLGARIDPHKTSPTFLPPETIPHNIYRRIFSFPTRRPPVSAIEKWDEPGDCWCAAPDDKGLGRAQISVHLGHKTLPRQVTVEHISKDASLSIDSAPKNMELWVESDETDAEVENCGTRVANGWICLGKFSYNVHGENHVQTFTLGGLVTKPVAKAIVRVTENWGADHTCIYRLRLHGERGE</sequence>
<evidence type="ECO:0000256" key="1">
    <source>
        <dbReference type="ARBA" id="ARBA00004370"/>
    </source>
</evidence>